<dbReference type="GO" id="GO:0006508">
    <property type="term" value="P:proteolysis"/>
    <property type="evidence" value="ECO:0007669"/>
    <property type="project" value="InterPro"/>
</dbReference>
<keyword evidence="2" id="KW-0865">Zymogen</keyword>
<dbReference type="Proteomes" id="UP001154252">
    <property type="component" value="Unassembled WGS sequence"/>
</dbReference>
<dbReference type="Gene3D" id="3.40.50.200">
    <property type="entry name" value="Peptidase S8/S53 domain"/>
    <property type="match status" value="1"/>
</dbReference>
<evidence type="ECO:0008006" key="5">
    <source>
        <dbReference type="Google" id="ProtNLM"/>
    </source>
</evidence>
<dbReference type="OrthoDB" id="4511051at2759"/>
<name>A0A9W4KAA2_9EURO</name>
<dbReference type="EMBL" id="CAJVRC010000853">
    <property type="protein sequence ID" value="CAG8895631.1"/>
    <property type="molecule type" value="Genomic_DNA"/>
</dbReference>
<dbReference type="AlphaFoldDB" id="A0A9W4KAA2"/>
<sequence>MFPARHPSVISVRGTDTNGFFKEFNPPKGQNEEVVLGTLGLDVPSAWCNCDEEVYMSGTSPATAIAAGIAGVLLGYMGSKPTDETFRTIKNRAWKRQGM</sequence>
<comment type="caution">
    <text evidence="3">The sequence shown here is derived from an EMBL/GenBank/DDBJ whole genome shotgun (WGS) entry which is preliminary data.</text>
</comment>
<accession>A0A9W4KAA2</accession>
<gene>
    <name evidence="3" type="ORF">PEGY_LOCUS4182</name>
</gene>
<dbReference type="GO" id="GO:0004252">
    <property type="term" value="F:serine-type endopeptidase activity"/>
    <property type="evidence" value="ECO:0007669"/>
    <property type="project" value="InterPro"/>
</dbReference>
<dbReference type="InterPro" id="IPR036852">
    <property type="entry name" value="Peptidase_S8/S53_dom_sf"/>
</dbReference>
<proteinExistence type="predicted"/>
<keyword evidence="4" id="KW-1185">Reference proteome</keyword>
<evidence type="ECO:0000313" key="3">
    <source>
        <dbReference type="EMBL" id="CAG8895631.1"/>
    </source>
</evidence>
<reference evidence="3" key="1">
    <citation type="submission" date="2021-07" db="EMBL/GenBank/DDBJ databases">
        <authorList>
            <person name="Branca A.L. A."/>
        </authorList>
    </citation>
    <scope>NUCLEOTIDE SEQUENCE</scope>
</reference>
<keyword evidence="1" id="KW-0732">Signal</keyword>
<protein>
    <recommendedName>
        <fullName evidence="5">Peptidase S8/S53 domain-containing protein</fullName>
    </recommendedName>
</protein>
<organism evidence="3 4">
    <name type="scientific">Penicillium egyptiacum</name>
    <dbReference type="NCBI Taxonomy" id="1303716"/>
    <lineage>
        <taxon>Eukaryota</taxon>
        <taxon>Fungi</taxon>
        <taxon>Dikarya</taxon>
        <taxon>Ascomycota</taxon>
        <taxon>Pezizomycotina</taxon>
        <taxon>Eurotiomycetes</taxon>
        <taxon>Eurotiomycetidae</taxon>
        <taxon>Eurotiales</taxon>
        <taxon>Aspergillaceae</taxon>
        <taxon>Penicillium</taxon>
    </lineage>
</organism>
<evidence type="ECO:0000256" key="2">
    <source>
        <dbReference type="ARBA" id="ARBA00023145"/>
    </source>
</evidence>
<evidence type="ECO:0000256" key="1">
    <source>
        <dbReference type="ARBA" id="ARBA00022729"/>
    </source>
</evidence>
<evidence type="ECO:0000313" key="4">
    <source>
        <dbReference type="Proteomes" id="UP001154252"/>
    </source>
</evidence>
<dbReference type="SUPFAM" id="SSF52743">
    <property type="entry name" value="Subtilisin-like"/>
    <property type="match status" value="1"/>
</dbReference>